<proteinExistence type="predicted"/>
<evidence type="ECO:0000256" key="1">
    <source>
        <dbReference type="SAM" id="MobiDB-lite"/>
    </source>
</evidence>
<accession>A0ABR6AW39</accession>
<keyword evidence="4" id="KW-1185">Reference proteome</keyword>
<reference evidence="3 4" key="1">
    <citation type="submission" date="2020-07" db="EMBL/GenBank/DDBJ databases">
        <title>Genomic Encyclopedia of Type Strains, Phase IV (KMG-V): Genome sequencing to study the core and pangenomes of soil and plant-associated prokaryotes.</title>
        <authorList>
            <person name="Whitman W."/>
        </authorList>
    </citation>
    <scope>NUCLEOTIDE SEQUENCE [LARGE SCALE GENOMIC DNA]</scope>
    <source>
        <strain evidence="3 4">RH4WT92</strain>
    </source>
</reference>
<protein>
    <submittedName>
        <fullName evidence="3">Intracellular multiplication protein IcmK</fullName>
    </submittedName>
</protein>
<sequence length="357" mass="38391">MKRSILSAALTLLPVVSSAYAQSAGDIPAAQLPQQTQTAQPVTSSQTNAQQRPDPSRFGQTRPSSGSGARSRNKDELPPIIGTNHLLQSLDELDRPLSPEEATAYGSAVQSLMPMTPDMIRDYRRRVDENQRAASEPPSGVKPTLISDAIRLSLKPSKAISTISTAPDTVSVISFYDRTGKAWPVASYVVGRADRFQVYALQEGSNKLAISALQPHGYSNLIVSLVEESRPIVLNLQTSQGTAIARRDITVEAYGPNAAVNPTTVSTKVAPSDNVMMAFVQGAGMPKGAVQLRTTDPDTDVWSYSGDYYVRTQNTLVSPSWSSVLTGPGGVHAYRIKKTPVALISRNGTIERVRISN</sequence>
<comment type="caution">
    <text evidence="3">The sequence shown here is derived from an EMBL/GenBank/DDBJ whole genome shotgun (WGS) entry which is preliminary data.</text>
</comment>
<evidence type="ECO:0000313" key="4">
    <source>
        <dbReference type="Proteomes" id="UP000578622"/>
    </source>
</evidence>
<evidence type="ECO:0000256" key="2">
    <source>
        <dbReference type="SAM" id="SignalP"/>
    </source>
</evidence>
<feature type="region of interest" description="Disordered" evidence="1">
    <location>
        <begin position="31"/>
        <end position="80"/>
    </location>
</feature>
<feature type="signal peptide" evidence="2">
    <location>
        <begin position="1"/>
        <end position="21"/>
    </location>
</feature>
<keyword evidence="2" id="KW-0732">Signal</keyword>
<dbReference type="Proteomes" id="UP000578622">
    <property type="component" value="Unassembled WGS sequence"/>
</dbReference>
<feature type="compositionally biased region" description="Polar residues" evidence="1">
    <location>
        <begin position="48"/>
        <end position="70"/>
    </location>
</feature>
<dbReference type="EMBL" id="JACGXG010000016">
    <property type="protein sequence ID" value="MBA8853688.1"/>
    <property type="molecule type" value="Genomic_DNA"/>
</dbReference>
<dbReference type="InterPro" id="IPR022073">
    <property type="entry name" value="T4BSS_DotH_IcmK"/>
</dbReference>
<evidence type="ECO:0000313" key="3">
    <source>
        <dbReference type="EMBL" id="MBA8853688.1"/>
    </source>
</evidence>
<organism evidence="3 4">
    <name type="scientific">Brucella intermedia</name>
    <dbReference type="NCBI Taxonomy" id="94625"/>
    <lineage>
        <taxon>Bacteria</taxon>
        <taxon>Pseudomonadati</taxon>
        <taxon>Pseudomonadota</taxon>
        <taxon>Alphaproteobacteria</taxon>
        <taxon>Hyphomicrobiales</taxon>
        <taxon>Brucellaceae</taxon>
        <taxon>Brucella/Ochrobactrum group</taxon>
        <taxon>Brucella</taxon>
    </lineage>
</organism>
<dbReference type="Pfam" id="PF12293">
    <property type="entry name" value="T4BSS_DotH_IcmK"/>
    <property type="match status" value="1"/>
</dbReference>
<dbReference type="RefSeq" id="WP_182512154.1">
    <property type="nucleotide sequence ID" value="NZ_JACGXG010000016.1"/>
</dbReference>
<name>A0ABR6AW39_9HYPH</name>
<gene>
    <name evidence="3" type="ORF">FHW20_004673</name>
</gene>
<feature type="chain" id="PRO_5046028652" evidence="2">
    <location>
        <begin position="22"/>
        <end position="357"/>
    </location>
</feature>
<feature type="compositionally biased region" description="Low complexity" evidence="1">
    <location>
        <begin position="31"/>
        <end position="47"/>
    </location>
</feature>